<evidence type="ECO:0000256" key="1">
    <source>
        <dbReference type="SAM" id="MobiDB-lite"/>
    </source>
</evidence>
<dbReference type="InterPro" id="IPR011044">
    <property type="entry name" value="Quino_amine_DH_bsu"/>
</dbReference>
<accession>A0ABN6MJ52</accession>
<keyword evidence="3" id="KW-1185">Reference proteome</keyword>
<evidence type="ECO:0000313" key="2">
    <source>
        <dbReference type="EMBL" id="BDE96762.1"/>
    </source>
</evidence>
<dbReference type="SUPFAM" id="SSF53850">
    <property type="entry name" value="Periplasmic binding protein-like II"/>
    <property type="match status" value="1"/>
</dbReference>
<protein>
    <recommendedName>
        <fullName evidence="4">ABC-type glycerol-3-phosphate transport system substrate-binding protein</fullName>
    </recommendedName>
</protein>
<gene>
    <name evidence="2" type="ORF">CE91St30_20950</name>
</gene>
<reference evidence="2 3" key="1">
    <citation type="submission" date="2022-01" db="EMBL/GenBank/DDBJ databases">
        <title>Novel bile acid biosynthetic pathways are enriched in the microbiome of centenarians.</title>
        <authorList>
            <person name="Sato Y."/>
            <person name="Atarashi K."/>
            <person name="Plichta R.D."/>
            <person name="Arai Y."/>
            <person name="Sasajima S."/>
            <person name="Kearney M.S."/>
            <person name="Suda W."/>
            <person name="Takeshita K."/>
            <person name="Sasaki T."/>
            <person name="Okamoto S."/>
            <person name="Skelly N.A."/>
            <person name="Okamura Y."/>
            <person name="Vlamakis H."/>
            <person name="Li Y."/>
            <person name="Tanoue T."/>
            <person name="Takei H."/>
            <person name="Nittono H."/>
            <person name="Narushima S."/>
            <person name="Irie J."/>
            <person name="Itoh H."/>
            <person name="Moriya K."/>
            <person name="Sugiura Y."/>
            <person name="Suematsu M."/>
            <person name="Moritoki N."/>
            <person name="Shibata S."/>
            <person name="Littman R.D."/>
            <person name="Fischbach A.M."/>
            <person name="Uwamino Y."/>
            <person name="Inoue T."/>
            <person name="Honda A."/>
            <person name="Hattori M."/>
            <person name="Murai T."/>
            <person name="Xavier J.R."/>
            <person name="Hirose N."/>
            <person name="Honda K."/>
        </authorList>
    </citation>
    <scope>NUCLEOTIDE SEQUENCE [LARGE SCALE GENOMIC DNA]</scope>
    <source>
        <strain evidence="2 3">CE91-St30</strain>
    </source>
</reference>
<evidence type="ECO:0008006" key="4">
    <source>
        <dbReference type="Google" id="ProtNLM"/>
    </source>
</evidence>
<organism evidence="2 3">
    <name type="scientific">Raoultibacter timonensis</name>
    <dbReference type="NCBI Taxonomy" id="1907662"/>
    <lineage>
        <taxon>Bacteria</taxon>
        <taxon>Bacillati</taxon>
        <taxon>Actinomycetota</taxon>
        <taxon>Coriobacteriia</taxon>
        <taxon>Eggerthellales</taxon>
        <taxon>Eggerthellaceae</taxon>
        <taxon>Raoultibacter</taxon>
    </lineage>
</organism>
<name>A0ABN6MJ52_9ACTN</name>
<dbReference type="SUPFAM" id="SSF50969">
    <property type="entry name" value="YVTN repeat-like/Quinoprotein amine dehydrogenase"/>
    <property type="match status" value="1"/>
</dbReference>
<dbReference type="Proteomes" id="UP001320544">
    <property type="component" value="Chromosome"/>
</dbReference>
<evidence type="ECO:0000313" key="3">
    <source>
        <dbReference type="Proteomes" id="UP001320544"/>
    </source>
</evidence>
<proteinExistence type="predicted"/>
<feature type="region of interest" description="Disordered" evidence="1">
    <location>
        <begin position="1"/>
        <end position="24"/>
    </location>
</feature>
<sequence>MNPSSNASACPPKADTAQPPASTQSTMGKRVFSIALAAIFALGLAACTPTPNGSVAARSETSRFEQAVTLPTDIMHISDIAYTSDGGMLMAANTTDWNTVAVFAKTADGSWEALFDTSTLAASLDDDTSIGAACLTPQGSLLCTTLTAEGDGGGCYLVDPGSQSEASLPAGRIAIMRSFDEDTVIASDWTGSFFRADYTTGDTVCTYRLPSGTVLADFTVHGNRVYASASKSSSANPTCELYVFDYDTGEQVNLDAHEESVFAAAFPPTDASAVATPIWAASESGIFLCSTGAIYDCSGETATVLASGNATNLSNTGKTPDRLLVGSGSDDIAVLYRERSGSANPYTLYRYPQGEQPKSTSSLSVYTLEDSSVIQQTAATYRDEHPEIAIEVRVGIPAGSGLSADDALRTLNAEILSGTGPDVIVLDGLPFDGFAEQGALLDLSGIIQDARETDDEYFENVVGAFATDDGCFAIPSRFGIPAIVGSAEAIDCAQSLESLTSYIESESESPTGTDATFSVASLYTASYRSIFDTGGSVDRDALATFFACSKRLLMLNDRRNYENAPTGYDYLGSQLDDLQGGGSGISGSGILFAENPDQQFIEIASLLSGTSFGSASLAVENASFACALEPLSFSPERVFVPSSILAVNANTPEAGQAKDFVSYVLSKPQQKQGSLDIGIAVNKTAFREAQIELGGYGMSVMGDGGSELSSVSRGPFTEAEVEANCALVESATHACMPDKTASDILSTGLLAYCRNEATLDEALDAAIQKIDLYLAQ</sequence>
<dbReference type="RefSeq" id="WP_244385963.1">
    <property type="nucleotide sequence ID" value="NZ_AP025564.1"/>
</dbReference>
<dbReference type="Gene3D" id="3.40.190.10">
    <property type="entry name" value="Periplasmic binding protein-like II"/>
    <property type="match status" value="1"/>
</dbReference>
<dbReference type="Gene3D" id="2.40.10.480">
    <property type="match status" value="1"/>
</dbReference>
<dbReference type="EMBL" id="AP025564">
    <property type="protein sequence ID" value="BDE96762.1"/>
    <property type="molecule type" value="Genomic_DNA"/>
</dbReference>